<dbReference type="SUPFAM" id="SSF56300">
    <property type="entry name" value="Metallo-dependent phosphatases"/>
    <property type="match status" value="1"/>
</dbReference>
<proteinExistence type="predicted"/>
<dbReference type="Gene3D" id="3.60.21.10">
    <property type="match status" value="1"/>
</dbReference>
<dbReference type="InterPro" id="IPR043461">
    <property type="entry name" value="LpxH-like"/>
</dbReference>
<reference evidence="1 2" key="1">
    <citation type="submission" date="2014-07" db="EMBL/GenBank/DDBJ databases">
        <title>Expanding our view of genomic diversity in Candidatus Accumulibacter clades.</title>
        <authorList>
            <person name="Skennerton C.T."/>
            <person name="Barr J.J."/>
            <person name="Slater F.R."/>
            <person name="Bond P.L."/>
            <person name="Tyson G.W."/>
        </authorList>
    </citation>
    <scope>NUCLEOTIDE SEQUENCE [LARGE SCALE GENOMIC DNA]</scope>
    <source>
        <strain evidence="2">SK-01</strain>
    </source>
</reference>
<dbReference type="EMBL" id="JDSS02000019">
    <property type="protein sequence ID" value="KFB68783.1"/>
    <property type="molecule type" value="Genomic_DNA"/>
</dbReference>
<protein>
    <submittedName>
        <fullName evidence="1">Phosphodiesterase, family</fullName>
    </submittedName>
</protein>
<dbReference type="PANTHER" id="PTHR34990:SF2">
    <property type="entry name" value="BLL8164 PROTEIN"/>
    <property type="match status" value="1"/>
</dbReference>
<dbReference type="GO" id="GO:0009245">
    <property type="term" value="P:lipid A biosynthetic process"/>
    <property type="evidence" value="ECO:0007669"/>
    <property type="project" value="TreeGrafter"/>
</dbReference>
<dbReference type="RefSeq" id="WP_034924540.1">
    <property type="nucleotide sequence ID" value="NZ_JDSS02000019.1"/>
</dbReference>
<name>A0A084Y239_9PROT</name>
<accession>A0A084Y239</accession>
<dbReference type="STRING" id="1457154.CAPSK01_001638"/>
<evidence type="ECO:0000313" key="2">
    <source>
        <dbReference type="Proteomes" id="UP000019812"/>
    </source>
</evidence>
<evidence type="ECO:0000313" key="1">
    <source>
        <dbReference type="EMBL" id="KFB68783.1"/>
    </source>
</evidence>
<dbReference type="PANTHER" id="PTHR34990">
    <property type="entry name" value="UDP-2,3-DIACYLGLUCOSAMINE HYDROLASE-RELATED"/>
    <property type="match status" value="1"/>
</dbReference>
<dbReference type="GO" id="GO:0008758">
    <property type="term" value="F:UDP-2,3-diacylglucosamine hydrolase activity"/>
    <property type="evidence" value="ECO:0007669"/>
    <property type="project" value="TreeGrafter"/>
</dbReference>
<dbReference type="InterPro" id="IPR029052">
    <property type="entry name" value="Metallo-depent_PP-like"/>
</dbReference>
<dbReference type="GO" id="GO:0016020">
    <property type="term" value="C:membrane"/>
    <property type="evidence" value="ECO:0007669"/>
    <property type="project" value="GOC"/>
</dbReference>
<dbReference type="Proteomes" id="UP000019812">
    <property type="component" value="Unassembled WGS sequence"/>
</dbReference>
<sequence length="443" mass="49531">MSERWQTLIVSDLHLGGGAADPGDDHVYQNRQLERFVRQRLASPAGQAGEIELFFNGDFLEFAQVRPQAYRNPSADYWCSEAESLEKLEAILAGHDNSFAALRDFQAAGNRVTLAAGNHDVDLCWPAVRKRLRARIGPGLRFETGVDWVERHDGRLHIGHGHMEDPANRFKHWSAPIRQAPDGARLEMCPGTLFMVHFVNGLEARYPFADNLHPVQNLATVLLREDTGGFASAGWMLLKFIARHAKALGAPAHSDVGRRLLARLRDDDDFAQRLAAACRLLGEERSPASVRRDVTDEDSLAELMRQLFVVVPTDDWQALFALRPAAVLGTGSSKTLGTIVGARHFGRQALRDLAQRRFDACPAAQVIVMGHTHLPDTQSFGNRHYLNPGSWTRYLDLESHPPLRLDDLRDESCFPYELNYVVVEATETDSRLVARRACFEKSG</sequence>
<gene>
    <name evidence="1" type="ORF">CAPSK01_001638</name>
</gene>
<organism evidence="1 2">
    <name type="scientific">Candidatus Accumulibacter vicinus</name>
    <dbReference type="NCBI Taxonomy" id="2954382"/>
    <lineage>
        <taxon>Bacteria</taxon>
        <taxon>Pseudomonadati</taxon>
        <taxon>Pseudomonadota</taxon>
        <taxon>Betaproteobacteria</taxon>
        <taxon>Candidatus Accumulibacter</taxon>
    </lineage>
</organism>
<dbReference type="AlphaFoldDB" id="A0A084Y239"/>
<comment type="caution">
    <text evidence="1">The sequence shown here is derived from an EMBL/GenBank/DDBJ whole genome shotgun (WGS) entry which is preliminary data.</text>
</comment>